<reference evidence="1 2" key="1">
    <citation type="journal article" date="2015" name="Fungal Genet. Biol.">
        <title>Evolution of novel wood decay mechanisms in Agaricales revealed by the genome sequences of Fistulina hepatica and Cylindrobasidium torrendii.</title>
        <authorList>
            <person name="Floudas D."/>
            <person name="Held B.W."/>
            <person name="Riley R."/>
            <person name="Nagy L.G."/>
            <person name="Koehler G."/>
            <person name="Ransdell A.S."/>
            <person name="Younus H."/>
            <person name="Chow J."/>
            <person name="Chiniquy J."/>
            <person name="Lipzen A."/>
            <person name="Tritt A."/>
            <person name="Sun H."/>
            <person name="Haridas S."/>
            <person name="LaButti K."/>
            <person name="Ohm R.A."/>
            <person name="Kues U."/>
            <person name="Blanchette R.A."/>
            <person name="Grigoriev I.V."/>
            <person name="Minto R.E."/>
            <person name="Hibbett D.S."/>
        </authorList>
    </citation>
    <scope>NUCLEOTIDE SEQUENCE [LARGE SCALE GENOMIC DNA]</scope>
    <source>
        <strain evidence="1 2">FP15055 ss-10</strain>
    </source>
</reference>
<evidence type="ECO:0008006" key="3">
    <source>
        <dbReference type="Google" id="ProtNLM"/>
    </source>
</evidence>
<dbReference type="EMBL" id="KN881552">
    <property type="protein sequence ID" value="KIY60547.1"/>
    <property type="molecule type" value="Genomic_DNA"/>
</dbReference>
<evidence type="ECO:0000313" key="1">
    <source>
        <dbReference type="EMBL" id="KIY60547.1"/>
    </source>
</evidence>
<dbReference type="Proteomes" id="UP000054007">
    <property type="component" value="Unassembled WGS sequence"/>
</dbReference>
<keyword evidence="2" id="KW-1185">Reference proteome</keyword>
<dbReference type="InterPro" id="IPR040521">
    <property type="entry name" value="KDZ"/>
</dbReference>
<name>A0A0D7AQP3_9AGAR</name>
<sequence length="254" mass="28361">MTDAWGVSNPKSKYKPFLRIIREYGFVLLMKRGGRGCVKDGVATTAHGELAIQCLACPRENVNIPADWRSDRRRYMLILMMDANFRLSNIRRSSTLDPGLGTGLAYLVADDPYREHYQKYKAQTDISTCSGFKTLEMAEKKDATGLRSTGLAMVACARHELIRAEGTGDLQKGERFCNMDFVAMSAAQGINLDRFYSYDVACQWCIHVMERIKELPTQLQPPPGVKSSYGVPKCHAKGHILACQCCFSMGLQLG</sequence>
<dbReference type="STRING" id="1314674.A0A0D7AQP3"/>
<evidence type="ECO:0000313" key="2">
    <source>
        <dbReference type="Proteomes" id="UP000054007"/>
    </source>
</evidence>
<proteinExistence type="predicted"/>
<accession>A0A0D7AQP3</accession>
<organism evidence="1 2">
    <name type="scientific">Cylindrobasidium torrendii FP15055 ss-10</name>
    <dbReference type="NCBI Taxonomy" id="1314674"/>
    <lineage>
        <taxon>Eukaryota</taxon>
        <taxon>Fungi</taxon>
        <taxon>Dikarya</taxon>
        <taxon>Basidiomycota</taxon>
        <taxon>Agaricomycotina</taxon>
        <taxon>Agaricomycetes</taxon>
        <taxon>Agaricomycetidae</taxon>
        <taxon>Agaricales</taxon>
        <taxon>Marasmiineae</taxon>
        <taxon>Physalacriaceae</taxon>
        <taxon>Cylindrobasidium</taxon>
    </lineage>
</organism>
<protein>
    <recommendedName>
        <fullName evidence="3">CxC2-like cysteine cluster KDZ transposase-associated domain-containing protein</fullName>
    </recommendedName>
</protein>
<gene>
    <name evidence="1" type="ORF">CYLTODRAFT_460724</name>
</gene>
<dbReference type="AlphaFoldDB" id="A0A0D7AQP3"/>
<dbReference type="Pfam" id="PF18758">
    <property type="entry name" value="KDZ"/>
    <property type="match status" value="1"/>
</dbReference>
<feature type="non-terminal residue" evidence="1">
    <location>
        <position position="254"/>
    </location>
</feature>
<dbReference type="OrthoDB" id="3214502at2759"/>